<comment type="caution">
    <text evidence="1">The sequence shown here is derived from an EMBL/GenBank/DDBJ whole genome shotgun (WGS) entry which is preliminary data.</text>
</comment>
<reference evidence="1" key="1">
    <citation type="journal article" date="2015" name="Nature">
        <title>Complex archaea that bridge the gap between prokaryotes and eukaryotes.</title>
        <authorList>
            <person name="Spang A."/>
            <person name="Saw J.H."/>
            <person name="Jorgensen S.L."/>
            <person name="Zaremba-Niedzwiedzka K."/>
            <person name="Martijn J."/>
            <person name="Lind A.E."/>
            <person name="van Eijk R."/>
            <person name="Schleper C."/>
            <person name="Guy L."/>
            <person name="Ettema T.J."/>
        </authorList>
    </citation>
    <scope>NUCLEOTIDE SEQUENCE</scope>
</reference>
<protein>
    <submittedName>
        <fullName evidence="1">Uncharacterized protein</fullName>
    </submittedName>
</protein>
<evidence type="ECO:0000313" key="1">
    <source>
        <dbReference type="EMBL" id="KKM81243.1"/>
    </source>
</evidence>
<accession>A0A0F9KH25</accession>
<gene>
    <name evidence="1" type="ORF">LCGC14_1331800</name>
</gene>
<proteinExistence type="predicted"/>
<organism evidence="1">
    <name type="scientific">marine sediment metagenome</name>
    <dbReference type="NCBI Taxonomy" id="412755"/>
    <lineage>
        <taxon>unclassified sequences</taxon>
        <taxon>metagenomes</taxon>
        <taxon>ecological metagenomes</taxon>
    </lineage>
</organism>
<name>A0A0F9KH25_9ZZZZ</name>
<dbReference type="AlphaFoldDB" id="A0A0F9KH25"/>
<dbReference type="EMBL" id="LAZR01008053">
    <property type="protein sequence ID" value="KKM81243.1"/>
    <property type="molecule type" value="Genomic_DNA"/>
</dbReference>
<sequence length="52" mass="5816">MKIMLIDCANIGHAVFHGLGELDYHGRQTGVVFGFLKPDKLQQWEAAFGLNK</sequence>